<accession>A0AAV3RMG9</accession>
<evidence type="ECO:0000313" key="2">
    <source>
        <dbReference type="Proteomes" id="UP001454036"/>
    </source>
</evidence>
<proteinExistence type="predicted"/>
<sequence>MSPYRLVYSKGCHLPVELEHKAHWAVKALNFDLKDAGEKRLMDLNGLDEFRLLAYENANIYKERTKVNHDKRISHREFQVGQQVLLFNSRLRLFPGKLKSKWSRPFTITQVFPYGAAEITHEEKGTFKVNGERLKHYYGGHVEIVNRVIMLCAPLIE</sequence>
<evidence type="ECO:0000313" key="1">
    <source>
        <dbReference type="EMBL" id="GAA0182557.1"/>
    </source>
</evidence>
<evidence type="ECO:0008006" key="3">
    <source>
        <dbReference type="Google" id="ProtNLM"/>
    </source>
</evidence>
<reference evidence="1 2" key="1">
    <citation type="submission" date="2024-01" db="EMBL/GenBank/DDBJ databases">
        <title>The complete chloroplast genome sequence of Lithospermum erythrorhizon: insights into the phylogenetic relationship among Boraginaceae species and the maternal lineages of purple gromwells.</title>
        <authorList>
            <person name="Okada T."/>
            <person name="Watanabe K."/>
        </authorList>
    </citation>
    <scope>NUCLEOTIDE SEQUENCE [LARGE SCALE GENOMIC DNA]</scope>
</reference>
<gene>
    <name evidence="1" type="ORF">LIER_42306</name>
</gene>
<dbReference type="EMBL" id="BAABME010028850">
    <property type="protein sequence ID" value="GAA0182557.1"/>
    <property type="molecule type" value="Genomic_DNA"/>
</dbReference>
<name>A0AAV3RMG9_LITER</name>
<dbReference type="AlphaFoldDB" id="A0AAV3RMG9"/>
<organism evidence="1 2">
    <name type="scientific">Lithospermum erythrorhizon</name>
    <name type="common">Purple gromwell</name>
    <name type="synonym">Lithospermum officinale var. erythrorhizon</name>
    <dbReference type="NCBI Taxonomy" id="34254"/>
    <lineage>
        <taxon>Eukaryota</taxon>
        <taxon>Viridiplantae</taxon>
        <taxon>Streptophyta</taxon>
        <taxon>Embryophyta</taxon>
        <taxon>Tracheophyta</taxon>
        <taxon>Spermatophyta</taxon>
        <taxon>Magnoliopsida</taxon>
        <taxon>eudicotyledons</taxon>
        <taxon>Gunneridae</taxon>
        <taxon>Pentapetalae</taxon>
        <taxon>asterids</taxon>
        <taxon>lamiids</taxon>
        <taxon>Boraginales</taxon>
        <taxon>Boraginaceae</taxon>
        <taxon>Boraginoideae</taxon>
        <taxon>Lithospermeae</taxon>
        <taxon>Lithospermum</taxon>
    </lineage>
</organism>
<comment type="caution">
    <text evidence="1">The sequence shown here is derived from an EMBL/GenBank/DDBJ whole genome shotgun (WGS) entry which is preliminary data.</text>
</comment>
<dbReference type="Proteomes" id="UP001454036">
    <property type="component" value="Unassembled WGS sequence"/>
</dbReference>
<protein>
    <recommendedName>
        <fullName evidence="3">Reverse transcriptase domain-containing protein</fullName>
    </recommendedName>
</protein>
<keyword evidence="2" id="KW-1185">Reference proteome</keyword>